<accession>A0ABD4Q6J2</accession>
<keyword evidence="2" id="KW-0808">Transferase</keyword>
<dbReference type="RefSeq" id="WP_209925231.1">
    <property type="nucleotide sequence ID" value="NZ_JAGIZI010000229.1"/>
</dbReference>
<name>A0ABD4Q6J2_MYCTX</name>
<evidence type="ECO:0000256" key="3">
    <source>
        <dbReference type="ARBA" id="ARBA00023315"/>
    </source>
</evidence>
<dbReference type="EMBL" id="JAGIZI010000229">
    <property type="protein sequence ID" value="MBP0685535.1"/>
    <property type="molecule type" value="Genomic_DNA"/>
</dbReference>
<dbReference type="SUPFAM" id="SSF52151">
    <property type="entry name" value="FabD/lysophospholipase-like"/>
    <property type="match status" value="1"/>
</dbReference>
<organism evidence="6 7">
    <name type="scientific">Mycobacterium tuberculosis</name>
    <dbReference type="NCBI Taxonomy" id="1773"/>
    <lineage>
        <taxon>Bacteria</taxon>
        <taxon>Bacillati</taxon>
        <taxon>Actinomycetota</taxon>
        <taxon>Actinomycetes</taxon>
        <taxon>Mycobacteriales</taxon>
        <taxon>Mycobacteriaceae</taxon>
        <taxon>Mycobacterium</taxon>
        <taxon>Mycobacterium tuberculosis complex</taxon>
    </lineage>
</organism>
<evidence type="ECO:0000256" key="4">
    <source>
        <dbReference type="ARBA" id="ARBA00048462"/>
    </source>
</evidence>
<dbReference type="Gene3D" id="3.40.366.10">
    <property type="entry name" value="Malonyl-Coenzyme A Acyl Carrier Protein, domain 2"/>
    <property type="match status" value="1"/>
</dbReference>
<dbReference type="InterPro" id="IPR050858">
    <property type="entry name" value="Mal-CoA-ACP_Trans/PKS_FabD"/>
</dbReference>
<proteinExistence type="predicted"/>
<sequence length="78" mass="8013">MSTAFTFPGQGSQAVGMGRALADAHPAAKAVFAEVDDALGDKLSELIWNGPDTALTLTENTQPALMAVSLAALRVLEA</sequence>
<keyword evidence="3" id="KW-0012">Acyltransferase</keyword>
<comment type="catalytic activity">
    <reaction evidence="4">
        <text>holo-[ACP] + malonyl-CoA = malonyl-[ACP] + CoA</text>
        <dbReference type="Rhea" id="RHEA:41792"/>
        <dbReference type="Rhea" id="RHEA-COMP:9623"/>
        <dbReference type="Rhea" id="RHEA-COMP:9685"/>
        <dbReference type="ChEBI" id="CHEBI:57287"/>
        <dbReference type="ChEBI" id="CHEBI:57384"/>
        <dbReference type="ChEBI" id="CHEBI:64479"/>
        <dbReference type="ChEBI" id="CHEBI:78449"/>
        <dbReference type="EC" id="2.3.1.39"/>
    </reaction>
</comment>
<dbReference type="AlphaFoldDB" id="A0ABD4Q6J2"/>
<dbReference type="PANTHER" id="PTHR42681:SF1">
    <property type="entry name" value="MALONYL-COA-ACYL CARRIER PROTEIN TRANSACYLASE, MITOCHONDRIAL"/>
    <property type="match status" value="1"/>
</dbReference>
<protein>
    <recommendedName>
        <fullName evidence="1">[acyl-carrier-protein] S-malonyltransferase</fullName>
        <ecNumber evidence="1">2.3.1.39</ecNumber>
    </recommendedName>
</protein>
<evidence type="ECO:0000313" key="6">
    <source>
        <dbReference type="EMBL" id="MBP0685535.1"/>
    </source>
</evidence>
<reference evidence="6 7" key="1">
    <citation type="submission" date="2021-03" db="EMBL/GenBank/DDBJ databases">
        <title>Whole Genome Sequencing of Mycobacterium tuberculosis clinical isolates from Arunachal Pradesh, India.</title>
        <authorList>
            <person name="Singh S."/>
            <person name="Mudliar S.R."/>
            <person name="Kulsum U."/>
            <person name="Rufai S.B."/>
            <person name="Singh P.K."/>
            <person name="Umpo M."/>
            <person name="Nyori M."/>
        </authorList>
    </citation>
    <scope>NUCLEOTIDE SEQUENCE [LARGE SCALE GENOMIC DNA]</scope>
    <source>
        <strain evidence="6 7">OMICS/BPL/0142/20/SP</strain>
    </source>
</reference>
<comment type="caution">
    <text evidence="6">The sequence shown here is derived from an EMBL/GenBank/DDBJ whole genome shotgun (WGS) entry which is preliminary data.</text>
</comment>
<evidence type="ECO:0000256" key="1">
    <source>
        <dbReference type="ARBA" id="ARBA00013258"/>
    </source>
</evidence>
<feature type="non-terminal residue" evidence="6">
    <location>
        <position position="78"/>
    </location>
</feature>
<evidence type="ECO:0000259" key="5">
    <source>
        <dbReference type="Pfam" id="PF00698"/>
    </source>
</evidence>
<feature type="domain" description="Malonyl-CoA:ACP transacylase (MAT)" evidence="5">
    <location>
        <begin position="5"/>
        <end position="77"/>
    </location>
</feature>
<dbReference type="PANTHER" id="PTHR42681">
    <property type="entry name" value="MALONYL-COA-ACYL CARRIER PROTEIN TRANSACYLASE, MITOCHONDRIAL"/>
    <property type="match status" value="1"/>
</dbReference>
<dbReference type="InterPro" id="IPR001227">
    <property type="entry name" value="Ac_transferase_dom_sf"/>
</dbReference>
<evidence type="ECO:0000256" key="2">
    <source>
        <dbReference type="ARBA" id="ARBA00022679"/>
    </source>
</evidence>
<dbReference type="InterPro" id="IPR014043">
    <property type="entry name" value="Acyl_transferase_dom"/>
</dbReference>
<gene>
    <name evidence="6" type="ORF">J8J21_21055</name>
</gene>
<dbReference type="Pfam" id="PF00698">
    <property type="entry name" value="Acyl_transf_1"/>
    <property type="match status" value="1"/>
</dbReference>
<evidence type="ECO:0000313" key="7">
    <source>
        <dbReference type="Proteomes" id="UP000671119"/>
    </source>
</evidence>
<dbReference type="EC" id="2.3.1.39" evidence="1"/>
<dbReference type="Proteomes" id="UP000671119">
    <property type="component" value="Unassembled WGS sequence"/>
</dbReference>
<dbReference type="InterPro" id="IPR016035">
    <property type="entry name" value="Acyl_Trfase/lysoPLipase"/>
</dbReference>
<dbReference type="GO" id="GO:0004314">
    <property type="term" value="F:[acyl-carrier-protein] S-malonyltransferase activity"/>
    <property type="evidence" value="ECO:0007669"/>
    <property type="project" value="UniProtKB-EC"/>
</dbReference>